<evidence type="ECO:0000313" key="8">
    <source>
        <dbReference type="Proteomes" id="UP000549499"/>
    </source>
</evidence>
<reference evidence="7 8" key="1">
    <citation type="submission" date="2019-09" db="EMBL/GenBank/DDBJ databases">
        <title>Bird 10,000 Genomes (B10K) Project - Family phase.</title>
        <authorList>
            <person name="Zhang G."/>
        </authorList>
    </citation>
    <scope>NUCLEOTIDE SEQUENCE [LARGE SCALE GENOMIC DNA]</scope>
    <source>
        <strain evidence="7">B10K-DU-003-44</strain>
        <tissue evidence="7">Muscle</tissue>
    </source>
</reference>
<keyword evidence="5 6" id="KW-0175">Coiled coil</keyword>
<comment type="similarity">
    <text evidence="2">Belongs to the CCDC172 family.</text>
</comment>
<feature type="non-terminal residue" evidence="7">
    <location>
        <position position="247"/>
    </location>
</feature>
<dbReference type="GO" id="GO:0005737">
    <property type="term" value="C:cytoplasm"/>
    <property type="evidence" value="ECO:0007669"/>
    <property type="project" value="UniProtKB-SubCell"/>
</dbReference>
<organism evidence="7 8">
    <name type="scientific">Crotophaga sulcirostris</name>
    <name type="common">Groove-billed ani</name>
    <dbReference type="NCBI Taxonomy" id="33598"/>
    <lineage>
        <taxon>Eukaryota</taxon>
        <taxon>Metazoa</taxon>
        <taxon>Chordata</taxon>
        <taxon>Craniata</taxon>
        <taxon>Vertebrata</taxon>
        <taxon>Euteleostomi</taxon>
        <taxon>Archelosauria</taxon>
        <taxon>Archosauria</taxon>
        <taxon>Dinosauria</taxon>
        <taxon>Saurischia</taxon>
        <taxon>Theropoda</taxon>
        <taxon>Coelurosauria</taxon>
        <taxon>Aves</taxon>
        <taxon>Neognathae</taxon>
        <taxon>Neoaves</taxon>
        <taxon>Otidimorphae</taxon>
        <taxon>Cuculiformes</taxon>
        <taxon>Crotophagidae</taxon>
        <taxon>Crotophaga</taxon>
    </lineage>
</organism>
<dbReference type="PANTHER" id="PTHR22419">
    <property type="entry name" value="COILED-COIL DOMAIN-CONTAINING PROTEIN 172"/>
    <property type="match status" value="1"/>
</dbReference>
<feature type="non-terminal residue" evidence="7">
    <location>
        <position position="1"/>
    </location>
</feature>
<evidence type="ECO:0000256" key="5">
    <source>
        <dbReference type="ARBA" id="ARBA00023054"/>
    </source>
</evidence>
<evidence type="ECO:0000256" key="1">
    <source>
        <dbReference type="ARBA" id="ARBA00004496"/>
    </source>
</evidence>
<protein>
    <recommendedName>
        <fullName evidence="3">Coiled-coil domain-containing protein 172</fullName>
    </recommendedName>
</protein>
<evidence type="ECO:0000256" key="6">
    <source>
        <dbReference type="SAM" id="Coils"/>
    </source>
</evidence>
<feature type="coiled-coil region" evidence="6">
    <location>
        <begin position="24"/>
        <end position="209"/>
    </location>
</feature>
<evidence type="ECO:0000313" key="7">
    <source>
        <dbReference type="EMBL" id="NWS67843.1"/>
    </source>
</evidence>
<dbReference type="PANTHER" id="PTHR22419:SF2">
    <property type="entry name" value="COILED-COIL DOMAIN-CONTAINING PROTEIN 172"/>
    <property type="match status" value="1"/>
</dbReference>
<proteinExistence type="inferred from homology"/>
<evidence type="ECO:0000256" key="2">
    <source>
        <dbReference type="ARBA" id="ARBA00008975"/>
    </source>
</evidence>
<dbReference type="Proteomes" id="UP000549499">
    <property type="component" value="Unassembled WGS sequence"/>
</dbReference>
<gene>
    <name evidence="7" type="primary">Ccdc172</name>
    <name evidence="7" type="ORF">CROSUL_R00211</name>
</gene>
<sequence>MNLDALFHQIELTEKQAGEKRRLIQQAKLDINRSYEKINQIKEELSTAKMKLETKVQHLSEKRFYLEILKKREDSLEKQKDELISQKSNLLKICVYAKKKVTEEEDNFIRELTEFNNEYGLTSNRDLLIKEKVKIEINDLESETALLKNEMEAMEHKNVQVNALQLQKNELKQYLFTLQSELKDLEKVIKEAKRMTKDLEAEKVQVTEKPQTDPECLRLRKELENCKDDDWESICETLRTEIEILQM</sequence>
<evidence type="ECO:0000256" key="3">
    <source>
        <dbReference type="ARBA" id="ARBA00022327"/>
    </source>
</evidence>
<comment type="subcellular location">
    <subcellularLocation>
        <location evidence="1">Cytoplasm</location>
    </subcellularLocation>
</comment>
<name>A0A7K5HF67_CROSL</name>
<evidence type="ECO:0000256" key="4">
    <source>
        <dbReference type="ARBA" id="ARBA00022490"/>
    </source>
</evidence>
<dbReference type="EMBL" id="VYZB01000055">
    <property type="protein sequence ID" value="NWS67843.1"/>
    <property type="molecule type" value="Genomic_DNA"/>
</dbReference>
<keyword evidence="8" id="KW-1185">Reference proteome</keyword>
<dbReference type="AlphaFoldDB" id="A0A7K5HF67"/>
<accession>A0A7K5HF67</accession>
<dbReference type="InterPro" id="IPR029618">
    <property type="entry name" value="CCDC172"/>
</dbReference>
<keyword evidence="4" id="KW-0963">Cytoplasm</keyword>
<comment type="caution">
    <text evidence="7">The sequence shown here is derived from an EMBL/GenBank/DDBJ whole genome shotgun (WGS) entry which is preliminary data.</text>
</comment>
<dbReference type="OrthoDB" id="10055570at2759"/>